<dbReference type="InParanoid" id="B3MAB7"/>
<keyword evidence="3" id="KW-1185">Reference proteome</keyword>
<dbReference type="InterPro" id="IPR003475">
    <property type="entry name" value="Insect_Unk"/>
</dbReference>
<dbReference type="Pfam" id="PF02448">
    <property type="entry name" value="L71"/>
    <property type="match status" value="1"/>
</dbReference>
<dbReference type="HOGENOM" id="CLU_150248_0_0_1"/>
<keyword evidence="1" id="KW-0732">Signal</keyword>
<reference evidence="2 3" key="1">
    <citation type="journal article" date="2007" name="Nature">
        <title>Evolution of genes and genomes on the Drosophila phylogeny.</title>
        <authorList>
            <consortium name="Drosophila 12 Genomes Consortium"/>
            <person name="Clark A.G."/>
            <person name="Eisen M.B."/>
            <person name="Smith D.R."/>
            <person name="Bergman C.M."/>
            <person name="Oliver B."/>
            <person name="Markow T.A."/>
            <person name="Kaufman T.C."/>
            <person name="Kellis M."/>
            <person name="Gelbart W."/>
            <person name="Iyer V.N."/>
            <person name="Pollard D.A."/>
            <person name="Sackton T.B."/>
            <person name="Larracuente A.M."/>
            <person name="Singh N.D."/>
            <person name="Abad J.P."/>
            <person name="Abt D.N."/>
            <person name="Adryan B."/>
            <person name="Aguade M."/>
            <person name="Akashi H."/>
            <person name="Anderson W.W."/>
            <person name="Aquadro C.F."/>
            <person name="Ardell D.H."/>
            <person name="Arguello R."/>
            <person name="Artieri C.G."/>
            <person name="Barbash D.A."/>
            <person name="Barker D."/>
            <person name="Barsanti P."/>
            <person name="Batterham P."/>
            <person name="Batzoglou S."/>
            <person name="Begun D."/>
            <person name="Bhutkar A."/>
            <person name="Blanco E."/>
            <person name="Bosak S.A."/>
            <person name="Bradley R.K."/>
            <person name="Brand A.D."/>
            <person name="Brent M.R."/>
            <person name="Brooks A.N."/>
            <person name="Brown R.H."/>
            <person name="Butlin R.K."/>
            <person name="Caggese C."/>
            <person name="Calvi B.R."/>
            <person name="Bernardo de Carvalho A."/>
            <person name="Caspi A."/>
            <person name="Castrezana S."/>
            <person name="Celniker S.E."/>
            <person name="Chang J.L."/>
            <person name="Chapple C."/>
            <person name="Chatterji S."/>
            <person name="Chinwalla A."/>
            <person name="Civetta A."/>
            <person name="Clifton S.W."/>
            <person name="Comeron J.M."/>
            <person name="Costello J.C."/>
            <person name="Coyne J.A."/>
            <person name="Daub J."/>
            <person name="David R.G."/>
            <person name="Delcher A.L."/>
            <person name="Delehaunty K."/>
            <person name="Do C.B."/>
            <person name="Ebling H."/>
            <person name="Edwards K."/>
            <person name="Eickbush T."/>
            <person name="Evans J.D."/>
            <person name="Filipski A."/>
            <person name="Findeiss S."/>
            <person name="Freyhult E."/>
            <person name="Fulton L."/>
            <person name="Fulton R."/>
            <person name="Garcia A.C."/>
            <person name="Gardiner A."/>
            <person name="Garfield D.A."/>
            <person name="Garvin B.E."/>
            <person name="Gibson G."/>
            <person name="Gilbert D."/>
            <person name="Gnerre S."/>
            <person name="Godfrey J."/>
            <person name="Good R."/>
            <person name="Gotea V."/>
            <person name="Gravely B."/>
            <person name="Greenberg A.J."/>
            <person name="Griffiths-Jones S."/>
            <person name="Gross S."/>
            <person name="Guigo R."/>
            <person name="Gustafson E.A."/>
            <person name="Haerty W."/>
            <person name="Hahn M.W."/>
            <person name="Halligan D.L."/>
            <person name="Halpern A.L."/>
            <person name="Halter G.M."/>
            <person name="Han M.V."/>
            <person name="Heger A."/>
            <person name="Hillier L."/>
            <person name="Hinrichs A.S."/>
            <person name="Holmes I."/>
            <person name="Hoskins R.A."/>
            <person name="Hubisz M.J."/>
            <person name="Hultmark D."/>
            <person name="Huntley M.A."/>
            <person name="Jaffe D.B."/>
            <person name="Jagadeeshan S."/>
            <person name="Jeck W.R."/>
            <person name="Johnson J."/>
            <person name="Jones C.D."/>
            <person name="Jordan W.C."/>
            <person name="Karpen G.H."/>
            <person name="Kataoka E."/>
            <person name="Keightley P.D."/>
            <person name="Kheradpour P."/>
            <person name="Kirkness E.F."/>
            <person name="Koerich L.B."/>
            <person name="Kristiansen K."/>
            <person name="Kudrna D."/>
            <person name="Kulathinal R.J."/>
            <person name="Kumar S."/>
            <person name="Kwok R."/>
            <person name="Lander E."/>
            <person name="Langley C.H."/>
            <person name="Lapoint R."/>
            <person name="Lazzaro B.P."/>
            <person name="Lee S.J."/>
            <person name="Levesque L."/>
            <person name="Li R."/>
            <person name="Lin C.F."/>
            <person name="Lin M.F."/>
            <person name="Lindblad-Toh K."/>
            <person name="Llopart A."/>
            <person name="Long M."/>
            <person name="Low L."/>
            <person name="Lozovsky E."/>
            <person name="Lu J."/>
            <person name="Luo M."/>
            <person name="Machado C.A."/>
            <person name="Makalowski W."/>
            <person name="Marzo M."/>
            <person name="Matsuda M."/>
            <person name="Matzkin L."/>
            <person name="McAllister B."/>
            <person name="McBride C.S."/>
            <person name="McKernan B."/>
            <person name="McKernan K."/>
            <person name="Mendez-Lago M."/>
            <person name="Minx P."/>
            <person name="Mollenhauer M.U."/>
            <person name="Montooth K."/>
            <person name="Mount S.M."/>
            <person name="Mu X."/>
            <person name="Myers E."/>
            <person name="Negre B."/>
            <person name="Newfeld S."/>
            <person name="Nielsen R."/>
            <person name="Noor M.A."/>
            <person name="O'Grady P."/>
            <person name="Pachter L."/>
            <person name="Papaceit M."/>
            <person name="Parisi M.J."/>
            <person name="Parisi M."/>
            <person name="Parts L."/>
            <person name="Pedersen J.S."/>
            <person name="Pesole G."/>
            <person name="Phillippy A.M."/>
            <person name="Ponting C.P."/>
            <person name="Pop M."/>
            <person name="Porcelli D."/>
            <person name="Powell J.R."/>
            <person name="Prohaska S."/>
            <person name="Pruitt K."/>
            <person name="Puig M."/>
            <person name="Quesneville H."/>
            <person name="Ram K.R."/>
            <person name="Rand D."/>
            <person name="Rasmussen M.D."/>
            <person name="Reed L.K."/>
            <person name="Reenan R."/>
            <person name="Reily A."/>
            <person name="Remington K.A."/>
            <person name="Rieger T.T."/>
            <person name="Ritchie M.G."/>
            <person name="Robin C."/>
            <person name="Rogers Y.H."/>
            <person name="Rohde C."/>
            <person name="Rozas J."/>
            <person name="Rubenfield M.J."/>
            <person name="Ruiz A."/>
            <person name="Russo S."/>
            <person name="Salzberg S.L."/>
            <person name="Sanchez-Gracia A."/>
            <person name="Saranga D.J."/>
            <person name="Sato H."/>
            <person name="Schaeffer S.W."/>
            <person name="Schatz M.C."/>
            <person name="Schlenke T."/>
            <person name="Schwartz R."/>
            <person name="Segarra C."/>
            <person name="Singh R.S."/>
            <person name="Sirot L."/>
            <person name="Sirota M."/>
            <person name="Sisneros N.B."/>
            <person name="Smith C.D."/>
            <person name="Smith T.F."/>
            <person name="Spieth J."/>
            <person name="Stage D.E."/>
            <person name="Stark A."/>
            <person name="Stephan W."/>
            <person name="Strausberg R.L."/>
            <person name="Strempel S."/>
            <person name="Sturgill D."/>
            <person name="Sutton G."/>
            <person name="Sutton G.G."/>
            <person name="Tao W."/>
            <person name="Teichmann S."/>
            <person name="Tobari Y.N."/>
            <person name="Tomimura Y."/>
            <person name="Tsolas J.M."/>
            <person name="Valente V.L."/>
            <person name="Venter E."/>
            <person name="Venter J.C."/>
            <person name="Vicario S."/>
            <person name="Vieira F.G."/>
            <person name="Vilella A.J."/>
            <person name="Villasante A."/>
            <person name="Walenz B."/>
            <person name="Wang J."/>
            <person name="Wasserman M."/>
            <person name="Watts T."/>
            <person name="Wilson D."/>
            <person name="Wilson R.K."/>
            <person name="Wing R.A."/>
            <person name="Wolfner M.F."/>
            <person name="Wong A."/>
            <person name="Wong G.K."/>
            <person name="Wu C.I."/>
            <person name="Wu G."/>
            <person name="Yamamoto D."/>
            <person name="Yang H.P."/>
            <person name="Yang S.P."/>
            <person name="Yorke J.A."/>
            <person name="Yoshida K."/>
            <person name="Zdobnov E."/>
            <person name="Zhang P."/>
            <person name="Zhang Y."/>
            <person name="Zimin A.V."/>
            <person name="Baldwin J."/>
            <person name="Abdouelleil A."/>
            <person name="Abdulkadir J."/>
            <person name="Abebe A."/>
            <person name="Abera B."/>
            <person name="Abreu J."/>
            <person name="Acer S.C."/>
            <person name="Aftuck L."/>
            <person name="Alexander A."/>
            <person name="An P."/>
            <person name="Anderson E."/>
            <person name="Anderson S."/>
            <person name="Arachi H."/>
            <person name="Azer M."/>
            <person name="Bachantsang P."/>
            <person name="Barry A."/>
            <person name="Bayul T."/>
            <person name="Berlin A."/>
            <person name="Bessette D."/>
            <person name="Bloom T."/>
            <person name="Blye J."/>
            <person name="Boguslavskiy L."/>
            <person name="Bonnet C."/>
            <person name="Boukhgalter B."/>
            <person name="Bourzgui I."/>
            <person name="Brown A."/>
            <person name="Cahill P."/>
            <person name="Channer S."/>
            <person name="Cheshatsang Y."/>
            <person name="Chuda L."/>
            <person name="Citroen M."/>
            <person name="Collymore A."/>
            <person name="Cooke P."/>
            <person name="Costello M."/>
            <person name="D'Aco K."/>
            <person name="Daza R."/>
            <person name="De Haan G."/>
            <person name="DeGray S."/>
            <person name="DeMaso C."/>
            <person name="Dhargay N."/>
            <person name="Dooley K."/>
            <person name="Dooley E."/>
            <person name="Doricent M."/>
            <person name="Dorje P."/>
            <person name="Dorjee K."/>
            <person name="Dupes A."/>
            <person name="Elong R."/>
            <person name="Falk J."/>
            <person name="Farina A."/>
            <person name="Faro S."/>
            <person name="Ferguson D."/>
            <person name="Fisher S."/>
            <person name="Foley C.D."/>
            <person name="Franke A."/>
            <person name="Friedrich D."/>
            <person name="Gadbois L."/>
            <person name="Gearin G."/>
            <person name="Gearin C.R."/>
            <person name="Giannoukos G."/>
            <person name="Goode T."/>
            <person name="Graham J."/>
            <person name="Grandbois E."/>
            <person name="Grewal S."/>
            <person name="Gyaltsen K."/>
            <person name="Hafez N."/>
            <person name="Hagos B."/>
            <person name="Hall J."/>
            <person name="Henson C."/>
            <person name="Hollinger A."/>
            <person name="Honan T."/>
            <person name="Huard M.D."/>
            <person name="Hughes L."/>
            <person name="Hurhula B."/>
            <person name="Husby M.E."/>
            <person name="Kamat A."/>
            <person name="Kanga B."/>
            <person name="Kashin S."/>
            <person name="Khazanovich D."/>
            <person name="Kisner P."/>
            <person name="Lance K."/>
            <person name="Lara M."/>
            <person name="Lee W."/>
            <person name="Lennon N."/>
            <person name="Letendre F."/>
            <person name="LeVine R."/>
            <person name="Lipovsky A."/>
            <person name="Liu X."/>
            <person name="Liu J."/>
            <person name="Liu S."/>
            <person name="Lokyitsang T."/>
            <person name="Lokyitsang Y."/>
            <person name="Lubonja R."/>
            <person name="Lui A."/>
            <person name="MacDonald P."/>
            <person name="Magnisalis V."/>
            <person name="Maru K."/>
            <person name="Matthews C."/>
            <person name="McCusker W."/>
            <person name="McDonough S."/>
            <person name="Mehta T."/>
            <person name="Meldrim J."/>
            <person name="Meneus L."/>
            <person name="Mihai O."/>
            <person name="Mihalev A."/>
            <person name="Mihova T."/>
            <person name="Mittelman R."/>
            <person name="Mlenga V."/>
            <person name="Montmayeur A."/>
            <person name="Mulrain L."/>
            <person name="Navidi A."/>
            <person name="Naylor J."/>
            <person name="Negash T."/>
            <person name="Nguyen T."/>
            <person name="Nguyen N."/>
            <person name="Nicol R."/>
            <person name="Norbu C."/>
            <person name="Norbu N."/>
            <person name="Novod N."/>
            <person name="O'Neill B."/>
            <person name="Osman S."/>
            <person name="Markiewicz E."/>
            <person name="Oyono O.L."/>
            <person name="Patti C."/>
            <person name="Phunkhang P."/>
            <person name="Pierre F."/>
            <person name="Priest M."/>
            <person name="Raghuraman S."/>
            <person name="Rege F."/>
            <person name="Reyes R."/>
            <person name="Rise C."/>
            <person name="Rogov P."/>
            <person name="Ross K."/>
            <person name="Ryan E."/>
            <person name="Settipalli S."/>
            <person name="Shea T."/>
            <person name="Sherpa N."/>
            <person name="Shi L."/>
            <person name="Shih D."/>
            <person name="Sparrow T."/>
            <person name="Spaulding J."/>
            <person name="Stalker J."/>
            <person name="Stange-Thomann N."/>
            <person name="Stavropoulos S."/>
            <person name="Stone C."/>
            <person name="Strader C."/>
            <person name="Tesfaye S."/>
            <person name="Thomson T."/>
            <person name="Thoulutsang Y."/>
            <person name="Thoulutsang D."/>
            <person name="Topham K."/>
            <person name="Topping I."/>
            <person name="Tsamla T."/>
            <person name="Vassiliev H."/>
            <person name="Vo A."/>
            <person name="Wangchuk T."/>
            <person name="Wangdi T."/>
            <person name="Weiand M."/>
            <person name="Wilkinson J."/>
            <person name="Wilson A."/>
            <person name="Yadav S."/>
            <person name="Young G."/>
            <person name="Yu Q."/>
            <person name="Zembek L."/>
            <person name="Zhong D."/>
            <person name="Zimmer A."/>
            <person name="Zwirko Z."/>
            <person name="Jaffe D.B."/>
            <person name="Alvarez P."/>
            <person name="Brockman W."/>
            <person name="Butler J."/>
            <person name="Chin C."/>
            <person name="Gnerre S."/>
            <person name="Grabherr M."/>
            <person name="Kleber M."/>
            <person name="Mauceli E."/>
            <person name="MacCallum I."/>
        </authorList>
    </citation>
    <scope>NUCLEOTIDE SEQUENCE [LARGE SCALE GENOMIC DNA]</scope>
    <source>
        <strain evidence="3">Tucson 14024-0371.13</strain>
    </source>
</reference>
<organism evidence="2 3">
    <name type="scientific">Drosophila ananassae</name>
    <name type="common">Fruit fly</name>
    <dbReference type="NCBI Taxonomy" id="7217"/>
    <lineage>
        <taxon>Eukaryota</taxon>
        <taxon>Metazoa</taxon>
        <taxon>Ecdysozoa</taxon>
        <taxon>Arthropoda</taxon>
        <taxon>Hexapoda</taxon>
        <taxon>Insecta</taxon>
        <taxon>Pterygota</taxon>
        <taxon>Neoptera</taxon>
        <taxon>Endopterygota</taxon>
        <taxon>Diptera</taxon>
        <taxon>Brachycera</taxon>
        <taxon>Muscomorpha</taxon>
        <taxon>Ephydroidea</taxon>
        <taxon>Drosophilidae</taxon>
        <taxon>Drosophila</taxon>
        <taxon>Sophophora</taxon>
    </lineage>
</organism>
<feature type="chain" id="PRO_5006454613" evidence="1">
    <location>
        <begin position="21"/>
        <end position="103"/>
    </location>
</feature>
<dbReference type="Proteomes" id="UP000007801">
    <property type="component" value="Unassembled WGS sequence"/>
</dbReference>
<dbReference type="FunCoup" id="B3MAB7">
    <property type="interactions" value="21"/>
</dbReference>
<accession>B3MAB7</accession>
<sequence length="103" mass="12118">MHMRTILVLCAVLFVSLVDGQDQVRRDCNEMERKCRSCLDEINSVGARTLPNFNRECRQRTQNRWRWRDIDRCELSKLSCLGWERQLNCSDLAELAGMTPIRS</sequence>
<dbReference type="OrthoDB" id="7816182at2759"/>
<dbReference type="AlphaFoldDB" id="B3MAB7"/>
<dbReference type="STRING" id="7217.B3MAB7"/>
<dbReference type="EMBL" id="CH902618">
    <property type="protein sequence ID" value="EDV40168.2"/>
    <property type="molecule type" value="Genomic_DNA"/>
</dbReference>
<evidence type="ECO:0000313" key="2">
    <source>
        <dbReference type="EMBL" id="EDV40168.2"/>
    </source>
</evidence>
<feature type="signal peptide" evidence="1">
    <location>
        <begin position="1"/>
        <end position="20"/>
    </location>
</feature>
<gene>
    <name evidence="2" type="primary">Dana\GF24087</name>
    <name evidence="2" type="synonym">dana_GLEANR_8839</name>
    <name evidence="2" type="ORF">GF24087</name>
</gene>
<name>B3MAB7_DROAN</name>
<evidence type="ECO:0000256" key="1">
    <source>
        <dbReference type="SAM" id="SignalP"/>
    </source>
</evidence>
<evidence type="ECO:0000313" key="3">
    <source>
        <dbReference type="Proteomes" id="UP000007801"/>
    </source>
</evidence>
<protein>
    <submittedName>
        <fullName evidence="2">Uncharacterized protein</fullName>
    </submittedName>
</protein>
<proteinExistence type="predicted"/>